<dbReference type="EMBL" id="GBXM01006282">
    <property type="protein sequence ID" value="JAI02296.1"/>
    <property type="molecule type" value="Transcribed_RNA"/>
</dbReference>
<organism evidence="1">
    <name type="scientific">Anguilla anguilla</name>
    <name type="common">European freshwater eel</name>
    <name type="synonym">Muraena anguilla</name>
    <dbReference type="NCBI Taxonomy" id="7936"/>
    <lineage>
        <taxon>Eukaryota</taxon>
        <taxon>Metazoa</taxon>
        <taxon>Chordata</taxon>
        <taxon>Craniata</taxon>
        <taxon>Vertebrata</taxon>
        <taxon>Euteleostomi</taxon>
        <taxon>Actinopterygii</taxon>
        <taxon>Neopterygii</taxon>
        <taxon>Teleostei</taxon>
        <taxon>Anguilliformes</taxon>
        <taxon>Anguillidae</taxon>
        <taxon>Anguilla</taxon>
    </lineage>
</organism>
<name>A0A0E9XKF8_ANGAN</name>
<sequence length="78" mass="9029">MSVIRSALLGTHTYKSTNKYLAQYIQHSTITGYGFPHPITFTLDKDEQRSAELCVFGLIEHFQVKCILYILFFLVLEK</sequence>
<reference evidence="1" key="1">
    <citation type="submission" date="2014-11" db="EMBL/GenBank/DDBJ databases">
        <authorList>
            <person name="Amaro Gonzalez C."/>
        </authorList>
    </citation>
    <scope>NUCLEOTIDE SEQUENCE</scope>
</reference>
<dbReference type="AlphaFoldDB" id="A0A0E9XKF8"/>
<protein>
    <submittedName>
        <fullName evidence="1">Uncharacterized protein</fullName>
    </submittedName>
</protein>
<reference evidence="1" key="2">
    <citation type="journal article" date="2015" name="Fish Shellfish Immunol.">
        <title>Early steps in the European eel (Anguilla anguilla)-Vibrio vulnificus interaction in the gills: Role of the RtxA13 toxin.</title>
        <authorList>
            <person name="Callol A."/>
            <person name="Pajuelo D."/>
            <person name="Ebbesson L."/>
            <person name="Teles M."/>
            <person name="MacKenzie S."/>
            <person name="Amaro C."/>
        </authorList>
    </citation>
    <scope>NUCLEOTIDE SEQUENCE</scope>
</reference>
<evidence type="ECO:0000313" key="1">
    <source>
        <dbReference type="EMBL" id="JAI02296.1"/>
    </source>
</evidence>
<proteinExistence type="predicted"/>
<accession>A0A0E9XKF8</accession>